<accession>A0A8D5AJS9</accession>
<evidence type="ECO:0000313" key="3">
    <source>
        <dbReference type="Proteomes" id="UP000824988"/>
    </source>
</evidence>
<dbReference type="Proteomes" id="UP000824988">
    <property type="component" value="Chromosome"/>
</dbReference>
<evidence type="ECO:0000313" key="2">
    <source>
        <dbReference type="EMBL" id="BBL70366.1"/>
    </source>
</evidence>
<dbReference type="Gene3D" id="3.40.50.300">
    <property type="entry name" value="P-loop containing nucleotide triphosphate hydrolases"/>
    <property type="match status" value="1"/>
</dbReference>
<name>A0A8D5AJS9_9GAMM</name>
<dbReference type="InterPro" id="IPR049945">
    <property type="entry name" value="AAA_22"/>
</dbReference>
<dbReference type="InterPro" id="IPR027417">
    <property type="entry name" value="P-loop_NTPase"/>
</dbReference>
<dbReference type="SUPFAM" id="SSF52540">
    <property type="entry name" value="P-loop containing nucleoside triphosphate hydrolases"/>
    <property type="match status" value="1"/>
</dbReference>
<sequence>MKLQYVETSNHARFMAGVGAVENRGSREACILLLNGEPGTGKSCTVDNWGSKRNAVYLEGMPGMSSAFVRDYLADQTGVVATSKFAQYKELVSHFQESRQPIILDEAHHGLPNKAECIEYLRRIAEQANVILVLVCHSSERHRFGKSHVAHIATRITAAPELKEASEADCGVYLNTLCEVAVDAGIVKAVHSQTGGRYRLISNACRTLEAIAQKKGATALAAADVKGVRLCEDAMAALRKGA</sequence>
<dbReference type="PANTHER" id="PTHR35894">
    <property type="entry name" value="GENERAL SECRETION PATHWAY PROTEIN A-RELATED"/>
    <property type="match status" value="1"/>
</dbReference>
<dbReference type="AlphaFoldDB" id="A0A8D5AJS9"/>
<feature type="domain" description="ORC1/DEAH AAA+ ATPase" evidence="1">
    <location>
        <begin position="29"/>
        <end position="143"/>
    </location>
</feature>
<gene>
    <name evidence="2" type="ORF">MoryE10_09720</name>
</gene>
<dbReference type="InterPro" id="IPR052026">
    <property type="entry name" value="ExeA_AAA_ATPase_DNA-bind"/>
</dbReference>
<keyword evidence="3" id="KW-1185">Reference proteome</keyword>
<dbReference type="KEGG" id="moz:MoryE10_09720"/>
<dbReference type="EMBL" id="AP019782">
    <property type="protein sequence ID" value="BBL70366.1"/>
    <property type="molecule type" value="Genomic_DNA"/>
</dbReference>
<dbReference type="RefSeq" id="WP_054774301.1">
    <property type="nucleotide sequence ID" value="NZ_AP019782.1"/>
</dbReference>
<dbReference type="GO" id="GO:0016887">
    <property type="term" value="F:ATP hydrolysis activity"/>
    <property type="evidence" value="ECO:0007669"/>
    <property type="project" value="InterPro"/>
</dbReference>
<organism evidence="2 3">
    <name type="scientific">Methylogaea oryzae</name>
    <dbReference type="NCBI Taxonomy" id="1295382"/>
    <lineage>
        <taxon>Bacteria</taxon>
        <taxon>Pseudomonadati</taxon>
        <taxon>Pseudomonadota</taxon>
        <taxon>Gammaproteobacteria</taxon>
        <taxon>Methylococcales</taxon>
        <taxon>Methylococcaceae</taxon>
        <taxon>Methylogaea</taxon>
    </lineage>
</organism>
<evidence type="ECO:0000259" key="1">
    <source>
        <dbReference type="Pfam" id="PF13401"/>
    </source>
</evidence>
<reference evidence="2" key="1">
    <citation type="submission" date="2019-06" db="EMBL/GenBank/DDBJ databases">
        <title>Complete genome sequence of Methylogaea oryzae strain JCM16910.</title>
        <authorList>
            <person name="Asakawa S."/>
        </authorList>
    </citation>
    <scope>NUCLEOTIDE SEQUENCE</scope>
    <source>
        <strain evidence="2">E10</strain>
    </source>
</reference>
<protein>
    <recommendedName>
        <fullName evidence="1">ORC1/DEAH AAA+ ATPase domain-containing protein</fullName>
    </recommendedName>
</protein>
<dbReference type="Pfam" id="PF13401">
    <property type="entry name" value="AAA_22"/>
    <property type="match status" value="1"/>
</dbReference>
<dbReference type="PANTHER" id="PTHR35894:SF1">
    <property type="entry name" value="PHOSPHORIBULOKINASE _ URIDINE KINASE FAMILY"/>
    <property type="match status" value="1"/>
</dbReference>
<proteinExistence type="predicted"/>